<comment type="caution">
    <text evidence="1">The sequence shown here is derived from an EMBL/GenBank/DDBJ whole genome shotgun (WGS) entry which is preliminary data.</text>
</comment>
<evidence type="ECO:0000313" key="2">
    <source>
        <dbReference type="Proteomes" id="UP000653076"/>
    </source>
</evidence>
<reference evidence="1 2" key="1">
    <citation type="submission" date="2021-01" db="EMBL/GenBank/DDBJ databases">
        <title>Whole genome shotgun sequence of Verrucosispora qiuiae NBRC 106684.</title>
        <authorList>
            <person name="Komaki H."/>
            <person name="Tamura T."/>
        </authorList>
    </citation>
    <scope>NUCLEOTIDE SEQUENCE [LARGE SCALE GENOMIC DNA]</scope>
    <source>
        <strain evidence="1 2">NBRC 106684</strain>
    </source>
</reference>
<proteinExistence type="predicted"/>
<dbReference type="EMBL" id="BOPC01000122">
    <property type="protein sequence ID" value="GIJ30594.1"/>
    <property type="molecule type" value="Genomic_DNA"/>
</dbReference>
<name>A0ABQ4JLW6_9ACTN</name>
<protein>
    <recommendedName>
        <fullName evidence="3">Four helix bundle protein</fullName>
    </recommendedName>
</protein>
<evidence type="ECO:0008006" key="3">
    <source>
        <dbReference type="Google" id="ProtNLM"/>
    </source>
</evidence>
<evidence type="ECO:0000313" key="1">
    <source>
        <dbReference type="EMBL" id="GIJ30594.1"/>
    </source>
</evidence>
<organism evidence="1 2">
    <name type="scientific">Micromonospora qiuiae</name>
    <dbReference type="NCBI Taxonomy" id="502268"/>
    <lineage>
        <taxon>Bacteria</taxon>
        <taxon>Bacillati</taxon>
        <taxon>Actinomycetota</taxon>
        <taxon>Actinomycetes</taxon>
        <taxon>Micromonosporales</taxon>
        <taxon>Micromonosporaceae</taxon>
        <taxon>Micromonospora</taxon>
    </lineage>
</organism>
<gene>
    <name evidence="1" type="ORF">Vqi01_57560</name>
</gene>
<dbReference type="Proteomes" id="UP000653076">
    <property type="component" value="Unassembled WGS sequence"/>
</dbReference>
<dbReference type="RefSeq" id="WP_204038286.1">
    <property type="nucleotide sequence ID" value="NZ_BOPC01000122.1"/>
</dbReference>
<sequence length="132" mass="14337">MRQLTDETVLAVGRLTLAATELEYLLASIGSGQADGDLAAVFTAPDEPLRAARRCARLASPERSDEFVGLVEAAATYLVQSRTAVRAMWFENGQVSAETFDEISSLILRCRDRLQALLDELDPAPSALPRSQ</sequence>
<keyword evidence="2" id="KW-1185">Reference proteome</keyword>
<accession>A0ABQ4JLW6</accession>